<dbReference type="GO" id="GO:0030424">
    <property type="term" value="C:axon"/>
    <property type="evidence" value="ECO:0007669"/>
    <property type="project" value="TreeGrafter"/>
</dbReference>
<dbReference type="OrthoDB" id="5955479at2759"/>
<protein>
    <recommendedName>
        <fullName evidence="6">Ig-like domain-containing protein</fullName>
    </recommendedName>
</protein>
<dbReference type="SUPFAM" id="SSF48726">
    <property type="entry name" value="Immunoglobulin"/>
    <property type="match status" value="1"/>
</dbReference>
<dbReference type="Proteomes" id="UP001163046">
    <property type="component" value="Unassembled WGS sequence"/>
</dbReference>
<dbReference type="SMART" id="SM00409">
    <property type="entry name" value="IG"/>
    <property type="match status" value="1"/>
</dbReference>
<dbReference type="GO" id="GO:0005886">
    <property type="term" value="C:plasma membrane"/>
    <property type="evidence" value="ECO:0007669"/>
    <property type="project" value="TreeGrafter"/>
</dbReference>
<dbReference type="PANTHER" id="PTHR10075:SF100">
    <property type="entry name" value="FASCICLIN-2"/>
    <property type="match status" value="1"/>
</dbReference>
<dbReference type="GO" id="GO:0070593">
    <property type="term" value="P:dendrite self-avoidance"/>
    <property type="evidence" value="ECO:0007669"/>
    <property type="project" value="TreeGrafter"/>
</dbReference>
<keyword evidence="3" id="KW-0393">Immunoglobulin domain</keyword>
<comment type="caution">
    <text evidence="7">The sequence shown here is derived from an EMBL/GenBank/DDBJ whole genome shotgun (WGS) entry which is preliminary data.</text>
</comment>
<keyword evidence="5" id="KW-1133">Transmembrane helix</keyword>
<dbReference type="Gene3D" id="2.60.40.10">
    <property type="entry name" value="Immunoglobulins"/>
    <property type="match status" value="1"/>
</dbReference>
<accession>A0A9X0DB38</accession>
<evidence type="ECO:0000256" key="4">
    <source>
        <dbReference type="SAM" id="MobiDB-lite"/>
    </source>
</evidence>
<evidence type="ECO:0000259" key="6">
    <source>
        <dbReference type="PROSITE" id="PS50835"/>
    </source>
</evidence>
<feature type="transmembrane region" description="Helical" evidence="5">
    <location>
        <begin position="120"/>
        <end position="140"/>
    </location>
</feature>
<evidence type="ECO:0000313" key="8">
    <source>
        <dbReference type="Proteomes" id="UP001163046"/>
    </source>
</evidence>
<keyword evidence="2" id="KW-1015">Disulfide bond</keyword>
<dbReference type="PANTHER" id="PTHR10075">
    <property type="entry name" value="BASIGIN RELATED"/>
    <property type="match status" value="1"/>
</dbReference>
<dbReference type="InterPro" id="IPR007110">
    <property type="entry name" value="Ig-like_dom"/>
</dbReference>
<evidence type="ECO:0000313" key="7">
    <source>
        <dbReference type="EMBL" id="KAJ7394017.1"/>
    </source>
</evidence>
<evidence type="ECO:0000256" key="1">
    <source>
        <dbReference type="ARBA" id="ARBA00022737"/>
    </source>
</evidence>
<dbReference type="InterPro" id="IPR003598">
    <property type="entry name" value="Ig_sub2"/>
</dbReference>
<dbReference type="AlphaFoldDB" id="A0A9X0DB38"/>
<dbReference type="SMART" id="SM00408">
    <property type="entry name" value="IGc2"/>
    <property type="match status" value="1"/>
</dbReference>
<dbReference type="GO" id="GO:0098632">
    <property type="term" value="F:cell-cell adhesion mediator activity"/>
    <property type="evidence" value="ECO:0007669"/>
    <property type="project" value="TreeGrafter"/>
</dbReference>
<dbReference type="EMBL" id="MU825397">
    <property type="protein sequence ID" value="KAJ7394017.1"/>
    <property type="molecule type" value="Genomic_DNA"/>
</dbReference>
<dbReference type="InterPro" id="IPR003599">
    <property type="entry name" value="Ig_sub"/>
</dbReference>
<dbReference type="InterPro" id="IPR013783">
    <property type="entry name" value="Ig-like_fold"/>
</dbReference>
<name>A0A9X0DB38_9CNID</name>
<dbReference type="PROSITE" id="PS50835">
    <property type="entry name" value="IG_LIKE"/>
    <property type="match status" value="1"/>
</dbReference>
<reference evidence="7" key="1">
    <citation type="submission" date="2023-01" db="EMBL/GenBank/DDBJ databases">
        <title>Genome assembly of the deep-sea coral Lophelia pertusa.</title>
        <authorList>
            <person name="Herrera S."/>
            <person name="Cordes E."/>
        </authorList>
    </citation>
    <scope>NUCLEOTIDE SEQUENCE</scope>
    <source>
        <strain evidence="7">USNM1676648</strain>
        <tissue evidence="7">Polyp</tissue>
    </source>
</reference>
<sequence>MNGYGVRLYNTSYSDEKRRKTSQLDTCTHVCIYTEHRRNIDKRELPPANQDSSSDPNKRTDHSEKPFALYRLIDSRKRGRHVTFHLSAKEINIESPVSNLKRFVAKCSCNFRTQLKGQMFFSLLIALWMTYEVTGTSFYVPLSFSQEPTYTVARKNEDVTLNCLVQGSPPPSSITWEKDGQMIVADSRRRIRYDGALLISGVIHKRENKPDVGEYQCFASSSMGRIASPKVYLDVAAMSKKFLNEPQSTTAW</sequence>
<dbReference type="FunFam" id="2.60.40.10:FF:000189">
    <property type="entry name" value="Neogenin isoform 3"/>
    <property type="match status" value="1"/>
</dbReference>
<feature type="domain" description="Ig-like" evidence="6">
    <location>
        <begin position="141"/>
        <end position="227"/>
    </location>
</feature>
<dbReference type="GO" id="GO:0007156">
    <property type="term" value="P:homophilic cell adhesion via plasma membrane adhesion molecules"/>
    <property type="evidence" value="ECO:0007669"/>
    <property type="project" value="TreeGrafter"/>
</dbReference>
<evidence type="ECO:0000256" key="5">
    <source>
        <dbReference type="SAM" id="Phobius"/>
    </source>
</evidence>
<evidence type="ECO:0000256" key="2">
    <source>
        <dbReference type="ARBA" id="ARBA00023157"/>
    </source>
</evidence>
<evidence type="ECO:0000256" key="3">
    <source>
        <dbReference type="ARBA" id="ARBA00023319"/>
    </source>
</evidence>
<feature type="region of interest" description="Disordered" evidence="4">
    <location>
        <begin position="42"/>
        <end position="62"/>
    </location>
</feature>
<keyword evidence="8" id="KW-1185">Reference proteome</keyword>
<keyword evidence="1" id="KW-0677">Repeat</keyword>
<dbReference type="InterPro" id="IPR036179">
    <property type="entry name" value="Ig-like_dom_sf"/>
</dbReference>
<proteinExistence type="predicted"/>
<dbReference type="Pfam" id="PF13927">
    <property type="entry name" value="Ig_3"/>
    <property type="match status" value="1"/>
</dbReference>
<keyword evidence="5" id="KW-0812">Transmembrane</keyword>
<dbReference type="GO" id="GO:0007411">
    <property type="term" value="P:axon guidance"/>
    <property type="evidence" value="ECO:0007669"/>
    <property type="project" value="TreeGrafter"/>
</dbReference>
<gene>
    <name evidence="7" type="ORF">OS493_003690</name>
</gene>
<organism evidence="7 8">
    <name type="scientific">Desmophyllum pertusum</name>
    <dbReference type="NCBI Taxonomy" id="174260"/>
    <lineage>
        <taxon>Eukaryota</taxon>
        <taxon>Metazoa</taxon>
        <taxon>Cnidaria</taxon>
        <taxon>Anthozoa</taxon>
        <taxon>Hexacorallia</taxon>
        <taxon>Scleractinia</taxon>
        <taxon>Caryophylliina</taxon>
        <taxon>Caryophylliidae</taxon>
        <taxon>Desmophyllum</taxon>
    </lineage>
</organism>
<keyword evidence="5" id="KW-0472">Membrane</keyword>